<proteinExistence type="predicted"/>
<reference evidence="4 5" key="1">
    <citation type="submission" date="2014-04" db="EMBL/GenBank/DDBJ databases">
        <title>Aquimarina sp. 22II-S11-z7 Genome Sequencing.</title>
        <authorList>
            <person name="Lai Q."/>
        </authorList>
    </citation>
    <scope>NUCLEOTIDE SEQUENCE [LARGE SCALE GENOMIC DNA]</scope>
    <source>
        <strain evidence="4 5">22II-S11-z7</strain>
    </source>
</reference>
<dbReference type="OrthoDB" id="9785164at2"/>
<feature type="domain" description="HTH tetR-type" evidence="3">
    <location>
        <begin position="1"/>
        <end position="61"/>
    </location>
</feature>
<dbReference type="InterPro" id="IPR001647">
    <property type="entry name" value="HTH_TetR"/>
</dbReference>
<dbReference type="eggNOG" id="COG1309">
    <property type="taxonomic scope" value="Bacteria"/>
</dbReference>
<dbReference type="SUPFAM" id="SSF46689">
    <property type="entry name" value="Homeodomain-like"/>
    <property type="match status" value="1"/>
</dbReference>
<dbReference type="Gene3D" id="1.10.357.10">
    <property type="entry name" value="Tetracycline Repressor, domain 2"/>
    <property type="match status" value="1"/>
</dbReference>
<protein>
    <recommendedName>
        <fullName evidence="3">HTH tetR-type domain-containing protein</fullName>
    </recommendedName>
</protein>
<name>A0A023BR25_9FLAO</name>
<evidence type="ECO:0000313" key="4">
    <source>
        <dbReference type="EMBL" id="EZH72394.1"/>
    </source>
</evidence>
<keyword evidence="5" id="KW-1185">Reference proteome</keyword>
<organism evidence="4 5">
    <name type="scientific">Aquimarina atlantica</name>
    <dbReference type="NCBI Taxonomy" id="1317122"/>
    <lineage>
        <taxon>Bacteria</taxon>
        <taxon>Pseudomonadati</taxon>
        <taxon>Bacteroidota</taxon>
        <taxon>Flavobacteriia</taxon>
        <taxon>Flavobacteriales</taxon>
        <taxon>Flavobacteriaceae</taxon>
        <taxon>Aquimarina</taxon>
    </lineage>
</organism>
<sequence length="203" mass="24228">MNIKDIIKEKALELFNTKGVMNVTLREVAKELNKSYGNITYHYRTKNCLITALYNDMMIETKAIVISFINSNLFYEILDAPKKTFKISMKYLFFYVDYIEIKRNFRTVFTNFEENNNSRKMFYKSILEQLQDQGIIRAELNKKDLDYLMELSGAIRTFFFLNLSLEKFLDKNLENQYVEYVNRLLIPYLTSNGLEQYNNYKAC</sequence>
<dbReference type="Pfam" id="PF13972">
    <property type="entry name" value="TetR"/>
    <property type="match status" value="1"/>
</dbReference>
<comment type="caution">
    <text evidence="4">The sequence shown here is derived from an EMBL/GenBank/DDBJ whole genome shotgun (WGS) entry which is preliminary data.</text>
</comment>
<dbReference type="PROSITE" id="PS50977">
    <property type="entry name" value="HTH_TETR_2"/>
    <property type="match status" value="1"/>
</dbReference>
<dbReference type="RefSeq" id="WP_131248861.1">
    <property type="nucleotide sequence ID" value="NZ_AQRA01000008.1"/>
</dbReference>
<gene>
    <name evidence="4" type="ORF">ATO12_23365</name>
</gene>
<dbReference type="GO" id="GO:0003677">
    <property type="term" value="F:DNA binding"/>
    <property type="evidence" value="ECO:0007669"/>
    <property type="project" value="UniProtKB-UniRule"/>
</dbReference>
<evidence type="ECO:0000313" key="5">
    <source>
        <dbReference type="Proteomes" id="UP000023541"/>
    </source>
</evidence>
<dbReference type="AlphaFoldDB" id="A0A023BR25"/>
<dbReference type="STRING" id="1317122.ATO12_23365"/>
<keyword evidence="1 2" id="KW-0238">DNA-binding</keyword>
<evidence type="ECO:0000256" key="2">
    <source>
        <dbReference type="PROSITE-ProRule" id="PRU00335"/>
    </source>
</evidence>
<dbReference type="Pfam" id="PF00440">
    <property type="entry name" value="TetR_N"/>
    <property type="match status" value="1"/>
</dbReference>
<evidence type="ECO:0000259" key="3">
    <source>
        <dbReference type="PROSITE" id="PS50977"/>
    </source>
</evidence>
<dbReference type="EMBL" id="AQRA01000008">
    <property type="protein sequence ID" value="EZH72394.1"/>
    <property type="molecule type" value="Genomic_DNA"/>
</dbReference>
<evidence type="ECO:0000256" key="1">
    <source>
        <dbReference type="ARBA" id="ARBA00023125"/>
    </source>
</evidence>
<dbReference type="Proteomes" id="UP000023541">
    <property type="component" value="Unassembled WGS sequence"/>
</dbReference>
<feature type="DNA-binding region" description="H-T-H motif" evidence="2">
    <location>
        <begin position="24"/>
        <end position="43"/>
    </location>
</feature>
<dbReference type="InterPro" id="IPR025722">
    <property type="entry name" value="TetR"/>
</dbReference>
<accession>A0A023BR25</accession>
<dbReference type="InterPro" id="IPR009057">
    <property type="entry name" value="Homeodomain-like_sf"/>
</dbReference>